<keyword evidence="2" id="KW-1185">Reference proteome</keyword>
<evidence type="ECO:0000313" key="1">
    <source>
        <dbReference type="EMBL" id="EFA03789.2"/>
    </source>
</evidence>
<reference evidence="1 2" key="2">
    <citation type="journal article" date="2010" name="Nucleic Acids Res.">
        <title>BeetleBase in 2010: revisions to provide comprehensive genomic information for Tribolium castaneum.</title>
        <authorList>
            <person name="Kim H.S."/>
            <person name="Murphy T."/>
            <person name="Xia J."/>
            <person name="Caragea D."/>
            <person name="Park Y."/>
            <person name="Beeman R.W."/>
            <person name="Lorenzen M.D."/>
            <person name="Butcher S."/>
            <person name="Manak J.R."/>
            <person name="Brown S.J."/>
        </authorList>
    </citation>
    <scope>GENOME REANNOTATION</scope>
    <source>
        <strain evidence="1 2">Georgia GA2</strain>
    </source>
</reference>
<reference evidence="1 2" key="1">
    <citation type="journal article" date="2008" name="Nature">
        <title>The genome of the model beetle and pest Tribolium castaneum.</title>
        <authorList>
            <consortium name="Tribolium Genome Sequencing Consortium"/>
            <person name="Richards S."/>
            <person name="Gibbs R.A."/>
            <person name="Weinstock G.M."/>
            <person name="Brown S.J."/>
            <person name="Denell R."/>
            <person name="Beeman R.W."/>
            <person name="Gibbs R."/>
            <person name="Beeman R.W."/>
            <person name="Brown S.J."/>
            <person name="Bucher G."/>
            <person name="Friedrich M."/>
            <person name="Grimmelikhuijzen C.J."/>
            <person name="Klingler M."/>
            <person name="Lorenzen M."/>
            <person name="Richards S."/>
            <person name="Roth S."/>
            <person name="Schroder R."/>
            <person name="Tautz D."/>
            <person name="Zdobnov E.M."/>
            <person name="Muzny D."/>
            <person name="Gibbs R.A."/>
            <person name="Weinstock G.M."/>
            <person name="Attaway T."/>
            <person name="Bell S."/>
            <person name="Buhay C.J."/>
            <person name="Chandrabose M.N."/>
            <person name="Chavez D."/>
            <person name="Clerk-Blankenburg K.P."/>
            <person name="Cree A."/>
            <person name="Dao M."/>
            <person name="Davis C."/>
            <person name="Chacko J."/>
            <person name="Dinh H."/>
            <person name="Dugan-Rocha S."/>
            <person name="Fowler G."/>
            <person name="Garner T.T."/>
            <person name="Garnes J."/>
            <person name="Gnirke A."/>
            <person name="Hawes A."/>
            <person name="Hernandez J."/>
            <person name="Hines S."/>
            <person name="Holder M."/>
            <person name="Hume J."/>
            <person name="Jhangiani S.N."/>
            <person name="Joshi V."/>
            <person name="Khan Z.M."/>
            <person name="Jackson L."/>
            <person name="Kovar C."/>
            <person name="Kowis A."/>
            <person name="Lee S."/>
            <person name="Lewis L.R."/>
            <person name="Margolis J."/>
            <person name="Morgan M."/>
            <person name="Nazareth L.V."/>
            <person name="Nguyen N."/>
            <person name="Okwuonu G."/>
            <person name="Parker D."/>
            <person name="Richards S."/>
            <person name="Ruiz S.J."/>
            <person name="Santibanez J."/>
            <person name="Savard J."/>
            <person name="Scherer S.E."/>
            <person name="Schneider B."/>
            <person name="Sodergren E."/>
            <person name="Tautz D."/>
            <person name="Vattahil S."/>
            <person name="Villasana D."/>
            <person name="White C.S."/>
            <person name="Wright R."/>
            <person name="Park Y."/>
            <person name="Beeman R.W."/>
            <person name="Lord J."/>
            <person name="Oppert B."/>
            <person name="Lorenzen M."/>
            <person name="Brown S."/>
            <person name="Wang L."/>
            <person name="Savard J."/>
            <person name="Tautz D."/>
            <person name="Richards S."/>
            <person name="Weinstock G."/>
            <person name="Gibbs R.A."/>
            <person name="Liu Y."/>
            <person name="Worley K."/>
            <person name="Weinstock G."/>
            <person name="Elsik C.G."/>
            <person name="Reese J.T."/>
            <person name="Elhaik E."/>
            <person name="Landan G."/>
            <person name="Graur D."/>
            <person name="Arensburger P."/>
            <person name="Atkinson P."/>
            <person name="Beeman R.W."/>
            <person name="Beidler J."/>
            <person name="Brown S.J."/>
            <person name="Demuth J.P."/>
            <person name="Drury D.W."/>
            <person name="Du Y.Z."/>
            <person name="Fujiwara H."/>
            <person name="Lorenzen M."/>
            <person name="Maselli V."/>
            <person name="Osanai M."/>
            <person name="Park Y."/>
            <person name="Robertson H.M."/>
            <person name="Tu Z."/>
            <person name="Wang J.J."/>
            <person name="Wang S."/>
            <person name="Richards S."/>
            <person name="Song H."/>
            <person name="Zhang L."/>
            <person name="Sodergren E."/>
            <person name="Werner D."/>
            <person name="Stanke M."/>
            <person name="Morgenstern B."/>
            <person name="Solovyev V."/>
            <person name="Kosarev P."/>
            <person name="Brown G."/>
            <person name="Chen H.C."/>
            <person name="Ermolaeva O."/>
            <person name="Hlavina W."/>
            <person name="Kapustin Y."/>
            <person name="Kiryutin B."/>
            <person name="Kitts P."/>
            <person name="Maglott D."/>
            <person name="Pruitt K."/>
            <person name="Sapojnikov V."/>
            <person name="Souvorov A."/>
            <person name="Mackey A.J."/>
            <person name="Waterhouse R.M."/>
            <person name="Wyder S."/>
            <person name="Zdobnov E.M."/>
            <person name="Zdobnov E.M."/>
            <person name="Wyder S."/>
            <person name="Kriventseva E.V."/>
            <person name="Kadowaki T."/>
            <person name="Bork P."/>
            <person name="Aranda M."/>
            <person name="Bao R."/>
            <person name="Beermann A."/>
            <person name="Berns N."/>
            <person name="Bolognesi R."/>
            <person name="Bonneton F."/>
            <person name="Bopp D."/>
            <person name="Brown S.J."/>
            <person name="Bucher G."/>
            <person name="Butts T."/>
            <person name="Chaumot A."/>
            <person name="Denell R.E."/>
            <person name="Ferrier D.E."/>
            <person name="Friedrich M."/>
            <person name="Gordon C.M."/>
            <person name="Jindra M."/>
            <person name="Klingler M."/>
            <person name="Lan Q."/>
            <person name="Lattorff H.M."/>
            <person name="Laudet V."/>
            <person name="von Levetsow C."/>
            <person name="Liu Z."/>
            <person name="Lutz R."/>
            <person name="Lynch J.A."/>
            <person name="da Fonseca R.N."/>
            <person name="Posnien N."/>
            <person name="Reuter R."/>
            <person name="Roth S."/>
            <person name="Savard J."/>
            <person name="Schinko J.B."/>
            <person name="Schmitt C."/>
            <person name="Schoppmeier M."/>
            <person name="Schroder R."/>
            <person name="Shippy T.D."/>
            <person name="Simonnet F."/>
            <person name="Marques-Souza H."/>
            <person name="Tautz D."/>
            <person name="Tomoyasu Y."/>
            <person name="Trauner J."/>
            <person name="Van der Zee M."/>
            <person name="Vervoort M."/>
            <person name="Wittkopp N."/>
            <person name="Wimmer E.A."/>
            <person name="Yang X."/>
            <person name="Jones A.K."/>
            <person name="Sattelle D.B."/>
            <person name="Ebert P.R."/>
            <person name="Nelson D."/>
            <person name="Scott J.G."/>
            <person name="Beeman R.W."/>
            <person name="Muthukrishnan S."/>
            <person name="Kramer K.J."/>
            <person name="Arakane Y."/>
            <person name="Beeman R.W."/>
            <person name="Zhu Q."/>
            <person name="Hogenkamp D."/>
            <person name="Dixit R."/>
            <person name="Oppert B."/>
            <person name="Jiang H."/>
            <person name="Zou Z."/>
            <person name="Marshall J."/>
            <person name="Elpidina E."/>
            <person name="Vinokurov K."/>
            <person name="Oppert C."/>
            <person name="Zou Z."/>
            <person name="Evans J."/>
            <person name="Lu Z."/>
            <person name="Zhao P."/>
            <person name="Sumathipala N."/>
            <person name="Altincicek B."/>
            <person name="Vilcinskas A."/>
            <person name="Williams M."/>
            <person name="Hultmark D."/>
            <person name="Hetru C."/>
            <person name="Jiang H."/>
            <person name="Grimmelikhuijzen C.J."/>
            <person name="Hauser F."/>
            <person name="Cazzamali G."/>
            <person name="Williamson M."/>
            <person name="Park Y."/>
            <person name="Li B."/>
            <person name="Tanaka Y."/>
            <person name="Predel R."/>
            <person name="Neupert S."/>
            <person name="Schachtner J."/>
            <person name="Verleyen P."/>
            <person name="Raible F."/>
            <person name="Bork P."/>
            <person name="Friedrich M."/>
            <person name="Walden K.K."/>
            <person name="Robertson H.M."/>
            <person name="Angeli S."/>
            <person name="Foret S."/>
            <person name="Bucher G."/>
            <person name="Schuetz S."/>
            <person name="Maleszka R."/>
            <person name="Wimmer E.A."/>
            <person name="Beeman R.W."/>
            <person name="Lorenzen M."/>
            <person name="Tomoyasu Y."/>
            <person name="Miller S.C."/>
            <person name="Grossmann D."/>
            <person name="Bucher G."/>
        </authorList>
    </citation>
    <scope>NUCLEOTIDE SEQUENCE [LARGE SCALE GENOMIC DNA]</scope>
    <source>
        <strain evidence="1 2">Georgia GA2</strain>
    </source>
</reference>
<dbReference type="InParanoid" id="D6WMP1"/>
<sequence length="123" mass="14081">MMVLGPLTTSRSEKWSNITPTMLPQDELSVCGDSQERLNFSQGQDDTLDSRLRMTSLVESKYVPAIDWWTKTPGISLRMRPKKKICIKEVMQSAEADYQNLKVKSRPEDGVRPLTVEFFQSLI</sequence>
<dbReference type="AlphaFoldDB" id="D6WMP1"/>
<accession>D6WMP1</accession>
<gene>
    <name evidence="1" type="primary">AUGUSTUS-3.0.2_13901</name>
    <name evidence="1" type="ORF">TcasGA2_TC013901</name>
</gene>
<evidence type="ECO:0000313" key="2">
    <source>
        <dbReference type="Proteomes" id="UP000007266"/>
    </source>
</evidence>
<organism evidence="1 2">
    <name type="scientific">Tribolium castaneum</name>
    <name type="common">Red flour beetle</name>
    <dbReference type="NCBI Taxonomy" id="7070"/>
    <lineage>
        <taxon>Eukaryota</taxon>
        <taxon>Metazoa</taxon>
        <taxon>Ecdysozoa</taxon>
        <taxon>Arthropoda</taxon>
        <taxon>Hexapoda</taxon>
        <taxon>Insecta</taxon>
        <taxon>Pterygota</taxon>
        <taxon>Neoptera</taxon>
        <taxon>Endopterygota</taxon>
        <taxon>Coleoptera</taxon>
        <taxon>Polyphaga</taxon>
        <taxon>Cucujiformia</taxon>
        <taxon>Tenebrionidae</taxon>
        <taxon>Tenebrionidae incertae sedis</taxon>
        <taxon>Tribolium</taxon>
    </lineage>
</organism>
<dbReference type="EMBL" id="KQ971340">
    <property type="protein sequence ID" value="EFA03789.2"/>
    <property type="molecule type" value="Genomic_DNA"/>
</dbReference>
<protein>
    <submittedName>
        <fullName evidence="1">Uncharacterized protein</fullName>
    </submittedName>
</protein>
<name>D6WMP1_TRICA</name>
<dbReference type="Proteomes" id="UP000007266">
    <property type="component" value="Linkage group 5"/>
</dbReference>
<proteinExistence type="predicted"/>
<dbReference type="HOGENOM" id="CLU_179554_0_0_1"/>